<evidence type="ECO:0000313" key="2">
    <source>
        <dbReference type="EMBL" id="MDR7072759.1"/>
    </source>
</evidence>
<dbReference type="RefSeq" id="WP_310258046.1">
    <property type="nucleotide sequence ID" value="NZ_JAVDWA010000002.1"/>
</dbReference>
<evidence type="ECO:0000259" key="1">
    <source>
        <dbReference type="PROSITE" id="PS51782"/>
    </source>
</evidence>
<gene>
    <name evidence="2" type="ORF">J2X07_001736</name>
</gene>
<organism evidence="2 3">
    <name type="scientific">Fictibacillus barbaricus</name>
    <dbReference type="NCBI Taxonomy" id="182136"/>
    <lineage>
        <taxon>Bacteria</taxon>
        <taxon>Bacillati</taxon>
        <taxon>Bacillota</taxon>
        <taxon>Bacilli</taxon>
        <taxon>Bacillales</taxon>
        <taxon>Fictibacillaceae</taxon>
        <taxon>Fictibacillus</taxon>
    </lineage>
</organism>
<dbReference type="CDD" id="cd00118">
    <property type="entry name" value="LysM"/>
    <property type="match status" value="1"/>
</dbReference>
<proteinExistence type="predicted"/>
<dbReference type="Proteomes" id="UP001258181">
    <property type="component" value="Unassembled WGS sequence"/>
</dbReference>
<sequence>MKKFLTGCFILLILYVVAYDLKIGTLPQTQPANAKVIDNKMKIQQNKEKYQLYEVKPGDTLISVTEKVNSKGNYTISGMLNDFKVLNPGTNPEHIQIGKTYKFPIYKKK</sequence>
<evidence type="ECO:0000313" key="3">
    <source>
        <dbReference type="Proteomes" id="UP001258181"/>
    </source>
</evidence>
<dbReference type="EMBL" id="JAVDWA010000002">
    <property type="protein sequence ID" value="MDR7072759.1"/>
    <property type="molecule type" value="Genomic_DNA"/>
</dbReference>
<feature type="domain" description="LysM" evidence="1">
    <location>
        <begin position="51"/>
        <end position="103"/>
    </location>
</feature>
<dbReference type="PROSITE" id="PS51782">
    <property type="entry name" value="LYSM"/>
    <property type="match status" value="1"/>
</dbReference>
<dbReference type="InterPro" id="IPR018392">
    <property type="entry name" value="LysM"/>
</dbReference>
<protein>
    <recommendedName>
        <fullName evidence="1">LysM domain-containing protein</fullName>
    </recommendedName>
</protein>
<dbReference type="Gene3D" id="3.10.350.10">
    <property type="entry name" value="LysM domain"/>
    <property type="match status" value="1"/>
</dbReference>
<name>A0ABU1TZX0_9BACL</name>
<accession>A0ABU1TZX0</accession>
<comment type="caution">
    <text evidence="2">The sequence shown here is derived from an EMBL/GenBank/DDBJ whole genome shotgun (WGS) entry which is preliminary data.</text>
</comment>
<reference evidence="2 3" key="1">
    <citation type="submission" date="2023-07" db="EMBL/GenBank/DDBJ databases">
        <title>Sorghum-associated microbial communities from plants grown in Nebraska, USA.</title>
        <authorList>
            <person name="Schachtman D."/>
        </authorList>
    </citation>
    <scope>NUCLEOTIDE SEQUENCE [LARGE SCALE GENOMIC DNA]</scope>
    <source>
        <strain evidence="2 3">BE211</strain>
    </source>
</reference>
<dbReference type="InterPro" id="IPR036779">
    <property type="entry name" value="LysM_dom_sf"/>
</dbReference>
<keyword evidence="3" id="KW-1185">Reference proteome</keyword>